<evidence type="ECO:0000313" key="13">
    <source>
        <dbReference type="EMBL" id="KAK3591458.1"/>
    </source>
</evidence>
<accession>A0AAE0SHC4</accession>
<dbReference type="InterPro" id="IPR000629">
    <property type="entry name" value="RNA-helicase_DEAD-box_CS"/>
</dbReference>
<evidence type="ECO:0000256" key="8">
    <source>
        <dbReference type="RuleBase" id="RU365068"/>
    </source>
</evidence>
<dbReference type="GO" id="GO:0003723">
    <property type="term" value="F:RNA binding"/>
    <property type="evidence" value="ECO:0007669"/>
    <property type="project" value="UniProtKB-UniRule"/>
</dbReference>
<comment type="domain">
    <text evidence="8">The Q motif is unique to and characteristic of the DEAD box family of RNA helicases and controls ATP binding and hydrolysis.</text>
</comment>
<reference evidence="13" key="1">
    <citation type="journal article" date="2021" name="Genome Biol. Evol.">
        <title>A High-Quality Reference Genome for a Parasitic Bivalve with Doubly Uniparental Inheritance (Bivalvia: Unionida).</title>
        <authorList>
            <person name="Smith C.H."/>
        </authorList>
    </citation>
    <scope>NUCLEOTIDE SEQUENCE</scope>
    <source>
        <strain evidence="13">CHS0354</strain>
    </source>
</reference>
<keyword evidence="14" id="KW-1185">Reference proteome</keyword>
<dbReference type="AlphaFoldDB" id="A0AAE0SHC4"/>
<gene>
    <name evidence="13" type="ORF">CHS0354_033459</name>
</gene>
<feature type="region of interest" description="Disordered" evidence="9">
    <location>
        <begin position="645"/>
        <end position="674"/>
    </location>
</feature>
<dbReference type="InterPro" id="IPR014014">
    <property type="entry name" value="RNA_helicase_DEAD_Q_motif"/>
</dbReference>
<evidence type="ECO:0000256" key="5">
    <source>
        <dbReference type="ARBA" id="ARBA00022884"/>
    </source>
</evidence>
<dbReference type="InterPro" id="IPR014001">
    <property type="entry name" value="Helicase_ATP-bd"/>
</dbReference>
<evidence type="ECO:0000256" key="2">
    <source>
        <dbReference type="ARBA" id="ARBA00022801"/>
    </source>
</evidence>
<dbReference type="PANTHER" id="PTHR24031">
    <property type="entry name" value="RNA HELICASE"/>
    <property type="match status" value="1"/>
</dbReference>
<keyword evidence="2 7" id="KW-0378">Hydrolase</keyword>
<feature type="compositionally biased region" description="Basic and acidic residues" evidence="9">
    <location>
        <begin position="49"/>
        <end position="61"/>
    </location>
</feature>
<comment type="caution">
    <text evidence="13">The sequence shown here is derived from an EMBL/GenBank/DDBJ whole genome shotgun (WGS) entry which is preliminary data.</text>
</comment>
<dbReference type="SUPFAM" id="SSF52540">
    <property type="entry name" value="P-loop containing nucleoside triphosphate hydrolases"/>
    <property type="match status" value="2"/>
</dbReference>
<evidence type="ECO:0000256" key="3">
    <source>
        <dbReference type="ARBA" id="ARBA00022806"/>
    </source>
</evidence>
<comment type="function">
    <text evidence="8">RNA helicase.</text>
</comment>
<dbReference type="Pfam" id="PF00271">
    <property type="entry name" value="Helicase_C"/>
    <property type="match status" value="1"/>
</dbReference>
<dbReference type="EMBL" id="JAEAOA010001959">
    <property type="protein sequence ID" value="KAK3591458.1"/>
    <property type="molecule type" value="Genomic_DNA"/>
</dbReference>
<evidence type="ECO:0000259" key="12">
    <source>
        <dbReference type="PROSITE" id="PS51195"/>
    </source>
</evidence>
<dbReference type="PROSITE" id="PS51195">
    <property type="entry name" value="Q_MOTIF"/>
    <property type="match status" value="1"/>
</dbReference>
<dbReference type="SMART" id="SM01178">
    <property type="entry name" value="DUF4217"/>
    <property type="match status" value="1"/>
</dbReference>
<dbReference type="SMART" id="SM00487">
    <property type="entry name" value="DEXDc"/>
    <property type="match status" value="1"/>
</dbReference>
<feature type="short sequence motif" description="Q motif" evidence="6">
    <location>
        <begin position="126"/>
        <end position="154"/>
    </location>
</feature>
<evidence type="ECO:0000256" key="4">
    <source>
        <dbReference type="ARBA" id="ARBA00022840"/>
    </source>
</evidence>
<evidence type="ECO:0000256" key="6">
    <source>
        <dbReference type="PROSITE-ProRule" id="PRU00552"/>
    </source>
</evidence>
<feature type="domain" description="Helicase C-terminal" evidence="11">
    <location>
        <begin position="379"/>
        <end position="546"/>
    </location>
</feature>
<dbReference type="EC" id="3.6.4.13" evidence="8"/>
<dbReference type="InterPro" id="IPR027417">
    <property type="entry name" value="P-loop_NTPase"/>
</dbReference>
<dbReference type="InterPro" id="IPR001650">
    <property type="entry name" value="Helicase_C-like"/>
</dbReference>
<organism evidence="13 14">
    <name type="scientific">Potamilus streckersoni</name>
    <dbReference type="NCBI Taxonomy" id="2493646"/>
    <lineage>
        <taxon>Eukaryota</taxon>
        <taxon>Metazoa</taxon>
        <taxon>Spiralia</taxon>
        <taxon>Lophotrochozoa</taxon>
        <taxon>Mollusca</taxon>
        <taxon>Bivalvia</taxon>
        <taxon>Autobranchia</taxon>
        <taxon>Heteroconchia</taxon>
        <taxon>Palaeoheterodonta</taxon>
        <taxon>Unionida</taxon>
        <taxon>Unionoidea</taxon>
        <taxon>Unionidae</taxon>
        <taxon>Ambleminae</taxon>
        <taxon>Lampsilini</taxon>
        <taxon>Potamilus</taxon>
    </lineage>
</organism>
<keyword evidence="1 7" id="KW-0547">Nucleotide-binding</keyword>
<dbReference type="GO" id="GO:0003724">
    <property type="term" value="F:RNA helicase activity"/>
    <property type="evidence" value="ECO:0007669"/>
    <property type="project" value="UniProtKB-EC"/>
</dbReference>
<feature type="domain" description="Helicase ATP-binding" evidence="10">
    <location>
        <begin position="157"/>
        <end position="337"/>
    </location>
</feature>
<dbReference type="Pfam" id="PF13959">
    <property type="entry name" value="CTE_SPB4"/>
    <property type="match status" value="1"/>
</dbReference>
<keyword evidence="3 7" id="KW-0347">Helicase</keyword>
<proteinExistence type="inferred from homology"/>
<dbReference type="GO" id="GO:0016787">
    <property type="term" value="F:hydrolase activity"/>
    <property type="evidence" value="ECO:0007669"/>
    <property type="project" value="UniProtKB-KW"/>
</dbReference>
<evidence type="ECO:0000259" key="10">
    <source>
        <dbReference type="PROSITE" id="PS51192"/>
    </source>
</evidence>
<feature type="domain" description="DEAD-box RNA helicase Q" evidence="12">
    <location>
        <begin position="126"/>
        <end position="154"/>
    </location>
</feature>
<dbReference type="Gene3D" id="3.40.50.300">
    <property type="entry name" value="P-loop containing nucleotide triphosphate hydrolases"/>
    <property type="match status" value="2"/>
</dbReference>
<dbReference type="InterPro" id="IPR011545">
    <property type="entry name" value="DEAD/DEAH_box_helicase_dom"/>
</dbReference>
<evidence type="ECO:0000313" key="14">
    <source>
        <dbReference type="Proteomes" id="UP001195483"/>
    </source>
</evidence>
<keyword evidence="5 8" id="KW-0694">RNA-binding</keyword>
<sequence>MTQETEDDIQLNINIGGDHLFLEAKERRGAVRGNRRIKVRRTGNLKASENLEHKHSGGSEKKTNVISQEVKFTEQQHHRNIHHAVGKTADPLSTGVISSLFKNNPEIPKIDRMKVDTVKEEVFSTKFLQDLPLHPFMISSLTQQGFSQLTTVQMMAIPHLLLGRDALIKSQTGSGKTLAYSIPIIQRLQEITPHTKRTDGPLAVIIVPTRELALQSFETFQKLVKPFSWIVPGCLTGGEKRKAEKARIRKGINILVCTPGRLIDHIQHTNSLTLDKVKYLVLDEADRLLELGYEKDVSQIVAALHQQEHHQTVLLSATLSPGVEWLAGMSLQNPERIYASPEESSRNKKDDFVAQESKSDFVIPVNLKQHFVITPCKLRLVTLISFLLGKQKSKGKPCKMIVFLSTQDSVQFHYMLLKFLSSTTISNDKNDVNVDDLSQFQIFQLHGQMDHKERTAAFQKFSKTCSGVLLCTDVASRGLDLPKVEWIVQYTTLGSTTDYIHRVGRTARVGSMGNALLFLMPSETGYIKVLNENKISLEEVAMSDLLKPLLLLVHSMPQFTDTKRQTPHTVEEAATFLQNVCENHVHHNSDMKSLAIKAFQSFVRAYSTYPTSLKSIFHVKNLHLGHLAKSFALREAPSHMSGIQVKPAVKRKKHQDRLQPQSKKKRMQEMSEFSGGIVSSSKKRKEIIIYFPGEYLCSSEFLDRDIY</sequence>
<name>A0AAE0SHC4_9BIVA</name>
<dbReference type="PROSITE" id="PS00039">
    <property type="entry name" value="DEAD_ATP_HELICASE"/>
    <property type="match status" value="1"/>
</dbReference>
<dbReference type="PROSITE" id="PS51192">
    <property type="entry name" value="HELICASE_ATP_BIND_1"/>
    <property type="match status" value="1"/>
</dbReference>
<dbReference type="GO" id="GO:0005524">
    <property type="term" value="F:ATP binding"/>
    <property type="evidence" value="ECO:0007669"/>
    <property type="project" value="UniProtKB-UniRule"/>
</dbReference>
<dbReference type="SMART" id="SM00490">
    <property type="entry name" value="HELICc"/>
    <property type="match status" value="1"/>
</dbReference>
<keyword evidence="4 7" id="KW-0067">ATP-binding</keyword>
<protein>
    <recommendedName>
        <fullName evidence="8">ATP-dependent RNA helicase</fullName>
        <ecNumber evidence="8">3.6.4.13</ecNumber>
    </recommendedName>
</protein>
<reference evidence="13" key="3">
    <citation type="submission" date="2023-05" db="EMBL/GenBank/DDBJ databases">
        <authorList>
            <person name="Smith C.H."/>
        </authorList>
    </citation>
    <scope>NUCLEOTIDE SEQUENCE</scope>
    <source>
        <strain evidence="13">CHS0354</strain>
        <tissue evidence="13">Mantle</tissue>
    </source>
</reference>
<evidence type="ECO:0000259" key="11">
    <source>
        <dbReference type="PROSITE" id="PS51194"/>
    </source>
</evidence>
<feature type="region of interest" description="Disordered" evidence="9">
    <location>
        <begin position="42"/>
        <end position="61"/>
    </location>
</feature>
<comment type="catalytic activity">
    <reaction evidence="8">
        <text>ATP + H2O = ADP + phosphate + H(+)</text>
        <dbReference type="Rhea" id="RHEA:13065"/>
        <dbReference type="ChEBI" id="CHEBI:15377"/>
        <dbReference type="ChEBI" id="CHEBI:15378"/>
        <dbReference type="ChEBI" id="CHEBI:30616"/>
        <dbReference type="ChEBI" id="CHEBI:43474"/>
        <dbReference type="ChEBI" id="CHEBI:456216"/>
        <dbReference type="EC" id="3.6.4.13"/>
    </reaction>
</comment>
<evidence type="ECO:0000256" key="1">
    <source>
        <dbReference type="ARBA" id="ARBA00022741"/>
    </source>
</evidence>
<dbReference type="PROSITE" id="PS51194">
    <property type="entry name" value="HELICASE_CTER"/>
    <property type="match status" value="1"/>
</dbReference>
<comment type="similarity">
    <text evidence="7">Belongs to the DEAD box helicase family.</text>
</comment>
<reference evidence="13" key="2">
    <citation type="journal article" date="2021" name="Genome Biol. Evol.">
        <title>Developing a high-quality reference genome for a parasitic bivalve with doubly uniparental inheritance (Bivalvia: Unionida).</title>
        <authorList>
            <person name="Smith C.H."/>
        </authorList>
    </citation>
    <scope>NUCLEOTIDE SEQUENCE</scope>
    <source>
        <strain evidence="13">CHS0354</strain>
        <tissue evidence="13">Mantle</tissue>
    </source>
</reference>
<evidence type="ECO:0000256" key="9">
    <source>
        <dbReference type="SAM" id="MobiDB-lite"/>
    </source>
</evidence>
<dbReference type="InterPro" id="IPR025313">
    <property type="entry name" value="SPB4-like_CTE"/>
</dbReference>
<evidence type="ECO:0000256" key="7">
    <source>
        <dbReference type="RuleBase" id="RU000492"/>
    </source>
</evidence>
<dbReference type="CDD" id="cd18787">
    <property type="entry name" value="SF2_C_DEAD"/>
    <property type="match status" value="1"/>
</dbReference>
<dbReference type="Pfam" id="PF00270">
    <property type="entry name" value="DEAD"/>
    <property type="match status" value="1"/>
</dbReference>
<dbReference type="CDD" id="cd17949">
    <property type="entry name" value="DEADc_DDX31"/>
    <property type="match status" value="1"/>
</dbReference>
<dbReference type="Proteomes" id="UP001195483">
    <property type="component" value="Unassembled WGS sequence"/>
</dbReference>